<dbReference type="InterPro" id="IPR011658">
    <property type="entry name" value="PA14_dom"/>
</dbReference>
<dbReference type="Proteomes" id="UP000815325">
    <property type="component" value="Unassembled WGS sequence"/>
</dbReference>
<dbReference type="SMART" id="SM00429">
    <property type="entry name" value="IPT"/>
    <property type="match status" value="4"/>
</dbReference>
<dbReference type="SMART" id="SM01225">
    <property type="entry name" value="G8"/>
    <property type="match status" value="1"/>
</dbReference>
<feature type="domain" description="PA14" evidence="7">
    <location>
        <begin position="901"/>
        <end position="1044"/>
    </location>
</feature>
<dbReference type="InterPro" id="IPR019316">
    <property type="entry name" value="G8_domain"/>
</dbReference>
<dbReference type="PROSITE" id="PS51484">
    <property type="entry name" value="G8"/>
    <property type="match status" value="1"/>
</dbReference>
<comment type="caution">
    <text evidence="8">The sequence shown here is derived from an EMBL/GenBank/DDBJ whole genome shotgun (WGS) entry which is preliminary data.</text>
</comment>
<dbReference type="InterPro" id="IPR014756">
    <property type="entry name" value="Ig_E-set"/>
</dbReference>
<keyword evidence="3" id="KW-0677">Repeat</keyword>
<dbReference type="Pfam" id="PF24606">
    <property type="entry name" value="CEMIP_beta-hel"/>
    <property type="match status" value="1"/>
</dbReference>
<dbReference type="EMBL" id="MU069854">
    <property type="protein sequence ID" value="KAF5832718.1"/>
    <property type="molecule type" value="Genomic_DNA"/>
</dbReference>
<dbReference type="PANTHER" id="PTHR46769">
    <property type="entry name" value="POLYCYSTIC KIDNEY AND HEPATIC DISEASE 1 (AUTOSOMAL RECESSIVE)-LIKE 1"/>
    <property type="match status" value="1"/>
</dbReference>
<keyword evidence="2" id="KW-0732">Signal</keyword>
<feature type="domain" description="G8" evidence="6">
    <location>
        <begin position="1641"/>
        <end position="1762"/>
    </location>
</feature>
<dbReference type="PROSITE" id="PS51820">
    <property type="entry name" value="PA14"/>
    <property type="match status" value="1"/>
</dbReference>
<dbReference type="PANTHER" id="PTHR46769:SF2">
    <property type="entry name" value="FIBROCYSTIN-L ISOFORM 2 PRECURSOR-RELATED"/>
    <property type="match status" value="1"/>
</dbReference>
<dbReference type="SUPFAM" id="SSF81296">
    <property type="entry name" value="E set domains"/>
    <property type="match status" value="5"/>
</dbReference>
<dbReference type="Pfam" id="PF07691">
    <property type="entry name" value="PA14"/>
    <property type="match status" value="1"/>
</dbReference>
<evidence type="ECO:0000313" key="8">
    <source>
        <dbReference type="EMBL" id="KAF5832718.1"/>
    </source>
</evidence>
<gene>
    <name evidence="8" type="ORF">DUNSADRAFT_11300</name>
</gene>
<protein>
    <recommendedName>
        <fullName evidence="10">G8 domain-containing protein</fullName>
    </recommendedName>
</protein>
<accession>A0ABQ7GDN8</accession>
<dbReference type="InterPro" id="IPR002909">
    <property type="entry name" value="IPT_dom"/>
</dbReference>
<evidence type="ECO:0000256" key="3">
    <source>
        <dbReference type="ARBA" id="ARBA00022737"/>
    </source>
</evidence>
<dbReference type="InterPro" id="IPR003961">
    <property type="entry name" value="FN3_dom"/>
</dbReference>
<dbReference type="CDD" id="cd00102">
    <property type="entry name" value="IPT"/>
    <property type="match status" value="2"/>
</dbReference>
<name>A0ABQ7GDN8_DUNSA</name>
<sequence>MDPPPPPPDSPSRRSLLAEEPHDVLQATVAAVAVDADVVLGVDTFATWRVGTAAADTFAELAYNATRNEVQDAIRSLVGYGDCTSSTQGERVGGYIAHRWTIEWPWDQGNSVPQLLLGPGPQTPLGHRITSELLTNASTPITGLLEVGLGESCDIVELDLVEDNPTVIAEKLGRLQGLSGRPLKVWKSGNDRTGYDVTVHFDPVTTAGNLPMMRVTSLEGVTGDNLRAQFTLQSNGSTNIFLGPIPTELLRLPVNTTDTLNVHINGVPTACTSPDGHGSCTFAYDEGSTPRITSLSTTTLQFESDTTAELTITGEGFNANPSQNRVMLDAMPCNITAASTTSITCFITDDTPGGTRELSVYVDNLGFAAPNNQEVQVKTAFISDVSPKVLHANGEGAFFSTLTMVTIMGKGFDPNCARNALSIGGQMCGIVACDASSIAALFPGNGTSADNLNITVMVMDKHGEVRDTYTLADSGVHQREDEVASIAALLSPSQVQGTGTELTLLLGANTNSSSVSGLALWPNLNPEEMGGQYLTSYKELLEFDGDNLDASNSSIVSDTSPTLPNGVYYPVVHMEDGPTLVYTAPVTARTAITGMGPAAGSIGGNTILRIAGSGFSEVPDKNVVVIGVPTSTTFLNGLILCDVTEASATQLTCVTRPHLAAQATANDPMASKTQPMPTPPGEVEVVLCDAGLNDVLKFECWSDLENARSACEASRCTFEYADSLTPKVHSVSPPRAAAGQEITISGERFGQVVEVQLRERISHGGPMHSEMHTDTSSRSSTAGALWATIPVTFLERSRTSITFPVPEVSSGQYTVTLRKFNDELSIADSIGAGDFELPLVISSSAGFVGSREGGNPLTLTTADASVGFNVTYPDQNVVRINSLPCDVVDVSTHHLTCLPSPMFGLVLAEYWQLSQGTYSFPAIETFTSPDIARLEDNVYKYWGSSGPGEPVDGDFFASRFTFYLQLPATQNYTFELDCDDNCALFMNGNRILGADYPNVRTVTSRFPEGQHQFVVTHVEHAGAAKVELRWAIGSSSIQDLPWHKVTPVQSGAPMAISVYVNGAEAEHNCPAQQGVQVKLPTSPDNAWESETVDLMGPTCSYIYSAYRTPELTAPLPDTISSSSPFEVTGLFLAESMNATDYEFRVNGVLGSVVAVQGNATYPTLVVTPPPLPVGTWPVSLSVAGFGYAAPEQLDTQSRLDVRYSLSVDGPVKPAGSYWGGFEAEVLGWGFVPTDSDEYEQVMSLEATTSNNVFEASVVSASASRMVVHFIRVADFNANIQQDSSSRTVGWRVRVDNTNSGADTGQFQVEFDPTYTPIFTSAPSSLASPNTTGTSIELSWNVSAVSEFEVLPVGAPSNASIELQSGPNLYPCTAVTVLSSAMGDQYAETTRCMLPDYLPASEYTIWLTAIGTSYTLGSGFAGNKLAVPLTVDSISHTNSSAAGGLTITLTGYGFSTNASEVAVTFTNSTLSYEGYVMSASETSISVRTPRVPEALEVPTHLDVVVTPTLGAPSTHTNFAVTFDTGITPRVLSVSPNRGSTAGGTTITISIDPMGGPLLEGSSSEYSVTVGDLDNGQTCSDVSISSDKTQLTCVTAPPSPRVFVPQVVHVLRQDKGWAECGDVSDPMDTPCRYQYIDLWSRRTTWGGNAPPRKGDSVFVPAGNTVLLDVSPPELNAVVLQGHLEFDSSATEELVLRCKFILVNGGSLSIGTAEEPFPGKARITLVGTPTSTQLPLYGAKVLAVRNGTVTLHGKHKTPTWTKMARTADVGDQSIEVVGDVSGTWAVDDRIAIGSSSVFGVDAEERNVSQIVYNSDRDTTTLYLSTALDYTHLGEVVTVDGDDRGHVLDMRAEVAVLSRNVVFEGDELSEKYAFGATAMIHTHGSHPRAVYTGEQIEMRSVGQAFGLGRYNLHWHLHGDAEYKQYMRGCAVSQSWNRAVTIHGTHNVNITDNVAYRIMGHTFFLEDGIEEGNYITGNLGMLTYPSNALLNTDTTPAIFWITHPNNVVRNNVGSGSVRGYGFWYRLLSHPEGPSFTTSVCPKFTPLWEFKDNVAHSNMFYGLR</sequence>
<comment type="subcellular location">
    <subcellularLocation>
        <location evidence="1">Cell envelope</location>
    </subcellularLocation>
</comment>
<evidence type="ECO:0008006" key="10">
    <source>
        <dbReference type="Google" id="ProtNLM"/>
    </source>
</evidence>
<dbReference type="Pfam" id="PF10162">
    <property type="entry name" value="G8"/>
    <property type="match status" value="1"/>
</dbReference>
<dbReference type="InterPro" id="IPR037524">
    <property type="entry name" value="PA14/GLEYA"/>
</dbReference>
<feature type="domain" description="Fibronectin type-III" evidence="5">
    <location>
        <begin position="1321"/>
        <end position="1432"/>
    </location>
</feature>
<evidence type="ECO:0000256" key="2">
    <source>
        <dbReference type="ARBA" id="ARBA00022729"/>
    </source>
</evidence>
<dbReference type="Pfam" id="PF01833">
    <property type="entry name" value="TIG"/>
    <property type="match status" value="5"/>
</dbReference>
<evidence type="ECO:0000313" key="9">
    <source>
        <dbReference type="Proteomes" id="UP000815325"/>
    </source>
</evidence>
<evidence type="ECO:0000259" key="6">
    <source>
        <dbReference type="PROSITE" id="PS51484"/>
    </source>
</evidence>
<evidence type="ECO:0000259" key="5">
    <source>
        <dbReference type="PROSITE" id="PS50853"/>
    </source>
</evidence>
<dbReference type="InterPro" id="IPR013783">
    <property type="entry name" value="Ig-like_fold"/>
</dbReference>
<dbReference type="InterPro" id="IPR055401">
    <property type="entry name" value="CEMIP_beta-hel_dom"/>
</dbReference>
<dbReference type="PROSITE" id="PS50853">
    <property type="entry name" value="FN3"/>
    <property type="match status" value="1"/>
</dbReference>
<evidence type="ECO:0000256" key="4">
    <source>
        <dbReference type="ARBA" id="ARBA00023180"/>
    </source>
</evidence>
<evidence type="ECO:0000256" key="1">
    <source>
        <dbReference type="ARBA" id="ARBA00004196"/>
    </source>
</evidence>
<proteinExistence type="predicted"/>
<keyword evidence="9" id="KW-1185">Reference proteome</keyword>
<dbReference type="SUPFAM" id="SSF56988">
    <property type="entry name" value="Anthrax protective antigen"/>
    <property type="match status" value="1"/>
</dbReference>
<dbReference type="Gene3D" id="2.60.40.10">
    <property type="entry name" value="Immunoglobulins"/>
    <property type="match status" value="6"/>
</dbReference>
<keyword evidence="4" id="KW-0325">Glycoprotein</keyword>
<organism evidence="8 9">
    <name type="scientific">Dunaliella salina</name>
    <name type="common">Green alga</name>
    <name type="synonym">Protococcus salinus</name>
    <dbReference type="NCBI Taxonomy" id="3046"/>
    <lineage>
        <taxon>Eukaryota</taxon>
        <taxon>Viridiplantae</taxon>
        <taxon>Chlorophyta</taxon>
        <taxon>core chlorophytes</taxon>
        <taxon>Chlorophyceae</taxon>
        <taxon>CS clade</taxon>
        <taxon>Chlamydomonadales</taxon>
        <taxon>Dunaliellaceae</taxon>
        <taxon>Dunaliella</taxon>
    </lineage>
</organism>
<dbReference type="InterPro" id="IPR052387">
    <property type="entry name" value="Fibrocystin"/>
</dbReference>
<dbReference type="CDD" id="cd00603">
    <property type="entry name" value="IPT_PCSR"/>
    <property type="match status" value="1"/>
</dbReference>
<evidence type="ECO:0000259" key="7">
    <source>
        <dbReference type="PROSITE" id="PS51820"/>
    </source>
</evidence>
<reference evidence="8" key="1">
    <citation type="submission" date="2017-08" db="EMBL/GenBank/DDBJ databases">
        <authorList>
            <person name="Polle J.E."/>
            <person name="Barry K."/>
            <person name="Cushman J."/>
            <person name="Schmutz J."/>
            <person name="Tran D."/>
            <person name="Hathwaick L.T."/>
            <person name="Yim W.C."/>
            <person name="Jenkins J."/>
            <person name="Mckie-Krisberg Z.M."/>
            <person name="Prochnik S."/>
            <person name="Lindquist E."/>
            <person name="Dockter R.B."/>
            <person name="Adam C."/>
            <person name="Molina H."/>
            <person name="Bunkerborg J."/>
            <person name="Jin E."/>
            <person name="Buchheim M."/>
            <person name="Magnuson J."/>
        </authorList>
    </citation>
    <scope>NUCLEOTIDE SEQUENCE</scope>
    <source>
        <strain evidence="8">CCAP 19/18</strain>
    </source>
</reference>